<feature type="transmembrane region" description="Helical" evidence="1">
    <location>
        <begin position="52"/>
        <end position="76"/>
    </location>
</feature>
<keyword evidence="1" id="KW-0812">Transmembrane</keyword>
<evidence type="ECO:0008006" key="4">
    <source>
        <dbReference type="Google" id="ProtNLM"/>
    </source>
</evidence>
<keyword evidence="1" id="KW-1133">Transmembrane helix</keyword>
<proteinExistence type="predicted"/>
<evidence type="ECO:0000313" key="3">
    <source>
        <dbReference type="Proteomes" id="UP001596447"/>
    </source>
</evidence>
<reference evidence="2 3" key="1">
    <citation type="journal article" date="2019" name="Int. J. Syst. Evol. Microbiol.">
        <title>The Global Catalogue of Microorganisms (GCM) 10K type strain sequencing project: providing services to taxonomists for standard genome sequencing and annotation.</title>
        <authorList>
            <consortium name="The Broad Institute Genomics Platform"/>
            <consortium name="The Broad Institute Genome Sequencing Center for Infectious Disease"/>
            <person name="Wu L."/>
            <person name="Ma J."/>
        </authorList>
    </citation>
    <scope>NUCLEOTIDE SEQUENCE [LARGE SCALE GENOMIC DNA]</scope>
    <source>
        <strain evidence="2 3">XZGYJ-43</strain>
    </source>
</reference>
<keyword evidence="1" id="KW-0472">Membrane</keyword>
<organism evidence="2 3">
    <name type="scientific">Halospeciosus flavus</name>
    <dbReference type="NCBI Taxonomy" id="3032283"/>
    <lineage>
        <taxon>Archaea</taxon>
        <taxon>Methanobacteriati</taxon>
        <taxon>Methanobacteriota</taxon>
        <taxon>Stenosarchaea group</taxon>
        <taxon>Halobacteria</taxon>
        <taxon>Halobacteriales</taxon>
        <taxon>Halobacteriaceae</taxon>
        <taxon>Halospeciosus</taxon>
    </lineage>
</organism>
<dbReference type="EMBL" id="JBHTAR010000011">
    <property type="protein sequence ID" value="MFC7201305.1"/>
    <property type="molecule type" value="Genomic_DNA"/>
</dbReference>
<evidence type="ECO:0000313" key="2">
    <source>
        <dbReference type="EMBL" id="MFC7201305.1"/>
    </source>
</evidence>
<evidence type="ECO:0000256" key="1">
    <source>
        <dbReference type="SAM" id="Phobius"/>
    </source>
</evidence>
<feature type="transmembrane region" description="Helical" evidence="1">
    <location>
        <begin position="7"/>
        <end position="32"/>
    </location>
</feature>
<dbReference type="Proteomes" id="UP001596447">
    <property type="component" value="Unassembled WGS sequence"/>
</dbReference>
<dbReference type="RefSeq" id="WP_279528056.1">
    <property type="nucleotide sequence ID" value="NZ_CP122312.1"/>
</dbReference>
<accession>A0ABD5Z804</accession>
<name>A0ABD5Z804_9EURY</name>
<sequence length="80" mass="8683">MPSLRELAVLWTFELALIVFVAVGFFDVFVLGGPLEGLFRPVFEFTDAHSGAWFAASVVVVFPGGLALLGNVQLLLRESD</sequence>
<gene>
    <name evidence="2" type="ORF">ACFQJ9_18160</name>
</gene>
<protein>
    <recommendedName>
        <fullName evidence="4">Cox cluster protein</fullName>
    </recommendedName>
</protein>
<dbReference type="AlphaFoldDB" id="A0ABD5Z804"/>
<comment type="caution">
    <text evidence="2">The sequence shown here is derived from an EMBL/GenBank/DDBJ whole genome shotgun (WGS) entry which is preliminary data.</text>
</comment>
<keyword evidence="3" id="KW-1185">Reference proteome</keyword>